<name>A0A652YSH5_NOCGL</name>
<dbReference type="InterPro" id="IPR020904">
    <property type="entry name" value="Sc_DH/Rdtase_CS"/>
</dbReference>
<dbReference type="Gene3D" id="3.40.50.720">
    <property type="entry name" value="NAD(P)-binding Rossmann-like Domain"/>
    <property type="match status" value="1"/>
</dbReference>
<dbReference type="EMBL" id="VNIQ01000002">
    <property type="protein sequence ID" value="TYQ06097.1"/>
    <property type="molecule type" value="Genomic_DNA"/>
</dbReference>
<dbReference type="PRINTS" id="PR00081">
    <property type="entry name" value="GDHRDH"/>
</dbReference>
<dbReference type="FunFam" id="3.40.50.720:FF:000084">
    <property type="entry name" value="Short-chain dehydrogenase reductase"/>
    <property type="match status" value="1"/>
</dbReference>
<dbReference type="InterPro" id="IPR002347">
    <property type="entry name" value="SDR_fam"/>
</dbReference>
<dbReference type="GO" id="GO:0016616">
    <property type="term" value="F:oxidoreductase activity, acting on the CH-OH group of donors, NAD or NADP as acceptor"/>
    <property type="evidence" value="ECO:0007669"/>
    <property type="project" value="TreeGrafter"/>
</dbReference>
<keyword evidence="2" id="KW-0560">Oxidoreductase</keyword>
<sequence>MNHRTDGNRFVGKVVLVTGAAQGFGRAFAEAYHAEGADVVLADLDIDAATKAQNAMRNRTDAPRHGSRYSGALALYCDVASERDVKAAVAETLERFGRLDILVNNAGLHLTKYNLPFSALGSDDLRALFDVNVMGVVNCSLAAAPAMAASGGGVIVNISSIGGYLSTTPYGVSKLAVRGLTVALAGEFASIKVRVNAIAPGLMATESALEDLPSAMVDDFVNNKQLVHRLGKVEDIVSMLMFLSSDEATFVTGETVRVSGGYPLGM</sequence>
<dbReference type="PRINTS" id="PR00080">
    <property type="entry name" value="SDRFAMILY"/>
</dbReference>
<proteinExistence type="inferred from homology"/>
<gene>
    <name evidence="3" type="ORF">FNL38_102227</name>
</gene>
<organism evidence="3">
    <name type="scientific">Nocardia globerula</name>
    <dbReference type="NCBI Taxonomy" id="1818"/>
    <lineage>
        <taxon>Bacteria</taxon>
        <taxon>Bacillati</taxon>
        <taxon>Actinomycetota</taxon>
        <taxon>Actinomycetes</taxon>
        <taxon>Mycobacteriales</taxon>
        <taxon>Nocardiaceae</taxon>
        <taxon>Nocardia</taxon>
    </lineage>
</organism>
<reference evidence="3" key="1">
    <citation type="submission" date="2019-07" db="EMBL/GenBank/DDBJ databases">
        <title>Genomic Encyclopedia of Type Strains, Phase IV (KMG-IV): sequencing the most valuable type-strain genomes for metagenomic binning, comparative biology and taxonomic classification.</title>
        <authorList>
            <person name="Goeker M."/>
        </authorList>
    </citation>
    <scope>NUCLEOTIDE SEQUENCE</scope>
    <source>
        <strain evidence="3">DSM 44596</strain>
    </source>
</reference>
<dbReference type="AlphaFoldDB" id="A0A652YSH5"/>
<accession>A0A652YSH5</accession>
<comment type="similarity">
    <text evidence="1">Belongs to the short-chain dehydrogenases/reductases (SDR) family.</text>
</comment>
<dbReference type="SUPFAM" id="SSF51735">
    <property type="entry name" value="NAD(P)-binding Rossmann-fold domains"/>
    <property type="match status" value="1"/>
</dbReference>
<protein>
    <submittedName>
        <fullName evidence="3">NAD(P)-dependent dehydrogenase (Short-subunit alcohol dehydrogenase family)</fullName>
    </submittedName>
</protein>
<dbReference type="PANTHER" id="PTHR42760">
    <property type="entry name" value="SHORT-CHAIN DEHYDROGENASES/REDUCTASES FAMILY MEMBER"/>
    <property type="match status" value="1"/>
</dbReference>
<comment type="caution">
    <text evidence="3">The sequence shown here is derived from an EMBL/GenBank/DDBJ whole genome shotgun (WGS) entry which is preliminary data.</text>
</comment>
<dbReference type="PROSITE" id="PS00061">
    <property type="entry name" value="ADH_SHORT"/>
    <property type="match status" value="1"/>
</dbReference>
<dbReference type="CDD" id="cd05233">
    <property type="entry name" value="SDR_c"/>
    <property type="match status" value="1"/>
</dbReference>
<dbReference type="InterPro" id="IPR036291">
    <property type="entry name" value="NAD(P)-bd_dom_sf"/>
</dbReference>
<dbReference type="Pfam" id="PF13561">
    <property type="entry name" value="adh_short_C2"/>
    <property type="match status" value="1"/>
</dbReference>
<evidence type="ECO:0000256" key="2">
    <source>
        <dbReference type="ARBA" id="ARBA00023002"/>
    </source>
</evidence>
<evidence type="ECO:0000313" key="3">
    <source>
        <dbReference type="EMBL" id="TYQ06097.1"/>
    </source>
</evidence>
<evidence type="ECO:0000256" key="1">
    <source>
        <dbReference type="ARBA" id="ARBA00006484"/>
    </source>
</evidence>